<evidence type="ECO:0000313" key="3">
    <source>
        <dbReference type="Proteomes" id="UP000193355"/>
    </source>
</evidence>
<dbReference type="InterPro" id="IPR000305">
    <property type="entry name" value="GIY-YIG_endonuc"/>
</dbReference>
<organism evidence="2 3">
    <name type="scientific">Dethiosulfovibrio salsuginis</name>
    <dbReference type="NCBI Taxonomy" id="561720"/>
    <lineage>
        <taxon>Bacteria</taxon>
        <taxon>Thermotogati</taxon>
        <taxon>Synergistota</taxon>
        <taxon>Synergistia</taxon>
        <taxon>Synergistales</taxon>
        <taxon>Dethiosulfovibrionaceae</taxon>
        <taxon>Dethiosulfovibrio</taxon>
    </lineage>
</organism>
<dbReference type="Proteomes" id="UP000193355">
    <property type="component" value="Unassembled WGS sequence"/>
</dbReference>
<dbReference type="InterPro" id="IPR035901">
    <property type="entry name" value="GIY-YIG_endonuc_sf"/>
</dbReference>
<dbReference type="EMBL" id="FXBB01000003">
    <property type="protein sequence ID" value="SMG16041.1"/>
    <property type="molecule type" value="Genomic_DNA"/>
</dbReference>
<dbReference type="RefSeq" id="WP_085543801.1">
    <property type="nucleotide sequence ID" value="NZ_FXBB01000003.1"/>
</dbReference>
<accession>A0A1X7IM24</accession>
<name>A0A1X7IM24_9BACT</name>
<evidence type="ECO:0000313" key="2">
    <source>
        <dbReference type="EMBL" id="SMG16041.1"/>
    </source>
</evidence>
<dbReference type="OrthoDB" id="2068091at2"/>
<sequence>MGLLDEILKICLTITETDSASLKSAYIDKKAPSGPGVYKIFYKGQLMKVGKAEDGLRKRFSDYYRGPAVGTARLKYITSSNRDDVSVFWQKCPASEARKIETMWYDQARKKGEALPWSDRR</sequence>
<protein>
    <recommendedName>
        <fullName evidence="1">GIY-YIG domain-containing protein</fullName>
    </recommendedName>
</protein>
<keyword evidence="3" id="KW-1185">Reference proteome</keyword>
<dbReference type="SUPFAM" id="SSF82771">
    <property type="entry name" value="GIY-YIG endonuclease"/>
    <property type="match status" value="1"/>
</dbReference>
<dbReference type="PROSITE" id="PS50164">
    <property type="entry name" value="GIY_YIG"/>
    <property type="match status" value="1"/>
</dbReference>
<proteinExistence type="predicted"/>
<reference evidence="3" key="1">
    <citation type="submission" date="2017-04" db="EMBL/GenBank/DDBJ databases">
        <authorList>
            <person name="Varghese N."/>
            <person name="Submissions S."/>
        </authorList>
    </citation>
    <scope>NUCLEOTIDE SEQUENCE [LARGE SCALE GENOMIC DNA]</scope>
    <source>
        <strain evidence="3">USBA 82</strain>
    </source>
</reference>
<gene>
    <name evidence="2" type="ORF">SAMN06275492_10388</name>
</gene>
<dbReference type="AlphaFoldDB" id="A0A1X7IM24"/>
<evidence type="ECO:0000259" key="1">
    <source>
        <dbReference type="PROSITE" id="PS50164"/>
    </source>
</evidence>
<feature type="domain" description="GIY-YIG" evidence="1">
    <location>
        <begin position="33"/>
        <end position="114"/>
    </location>
</feature>